<dbReference type="GO" id="GO:0016757">
    <property type="term" value="F:glycosyltransferase activity"/>
    <property type="evidence" value="ECO:0007669"/>
    <property type="project" value="UniProtKB-KW"/>
</dbReference>
<sequence>MSLLALEPINRSPVHTVRRSRVLIATDTFMPDVNGAAYFTFRLATGLAERGNDVHVVCPSDFGPSTVDYRDGITVHRLRSRPIPLHPEMRFTAPLGLTDTIADLIDRVDPDVVHAQGHFTVGRATIRAARRTGVPVVATNHFMPDNLLHHIPVPARLRDRVAAYGWRDAARVFSRADYVTTPTEIAARLFAAKGYTGHVEAVSCGIDLHRFTPGRVGRHSARERLGLSDRPTIAFVGRLDEEKRLHEAVEAVAALRRSEVDVQLVLAGTGPCRDRLADRAAELGIAADVRFPGFVPDADLPLVYTAADVFVMPGVAELQSIATLEAMASGLPVVAADAVALPHLVRDGDNGFLYRPGDVTELTGHLRALLADDLARRRMGHHSRSIATGHDHQRSLARFEEIYASLSLRVNR</sequence>
<dbReference type="Pfam" id="PF00534">
    <property type="entry name" value="Glycos_transf_1"/>
    <property type="match status" value="1"/>
</dbReference>
<dbReference type="RefSeq" id="WP_184785298.1">
    <property type="nucleotide sequence ID" value="NZ_BONT01000111.1"/>
</dbReference>
<evidence type="ECO:0000256" key="1">
    <source>
        <dbReference type="ARBA" id="ARBA00022676"/>
    </source>
</evidence>
<evidence type="ECO:0000313" key="6">
    <source>
        <dbReference type="Proteomes" id="UP000548476"/>
    </source>
</evidence>
<feature type="domain" description="Glycosyl transferase family 1" evidence="3">
    <location>
        <begin position="222"/>
        <end position="384"/>
    </location>
</feature>
<feature type="domain" description="Glycosyltransferase subfamily 4-like N-terminal" evidence="4">
    <location>
        <begin position="33"/>
        <end position="210"/>
    </location>
</feature>
<dbReference type="Proteomes" id="UP000548476">
    <property type="component" value="Unassembled WGS sequence"/>
</dbReference>
<dbReference type="InterPro" id="IPR001296">
    <property type="entry name" value="Glyco_trans_1"/>
</dbReference>
<name>A0A841FK90_9ACTN</name>
<accession>A0A841FK90</accession>
<dbReference type="InterPro" id="IPR028098">
    <property type="entry name" value="Glyco_trans_4-like_N"/>
</dbReference>
<proteinExistence type="predicted"/>
<keyword evidence="1" id="KW-0328">Glycosyltransferase</keyword>
<protein>
    <submittedName>
        <fullName evidence="5">Glycosyltransferase involved in cell wall biosynthesis</fullName>
    </submittedName>
</protein>
<dbReference type="SUPFAM" id="SSF53756">
    <property type="entry name" value="UDP-Glycosyltransferase/glycogen phosphorylase"/>
    <property type="match status" value="1"/>
</dbReference>
<organism evidence="5 6">
    <name type="scientific">Phytomonospora endophytica</name>
    <dbReference type="NCBI Taxonomy" id="714109"/>
    <lineage>
        <taxon>Bacteria</taxon>
        <taxon>Bacillati</taxon>
        <taxon>Actinomycetota</taxon>
        <taxon>Actinomycetes</taxon>
        <taxon>Micromonosporales</taxon>
        <taxon>Micromonosporaceae</taxon>
        <taxon>Phytomonospora</taxon>
    </lineage>
</organism>
<comment type="caution">
    <text evidence="5">The sequence shown here is derived from an EMBL/GenBank/DDBJ whole genome shotgun (WGS) entry which is preliminary data.</text>
</comment>
<dbReference type="PANTHER" id="PTHR45947">
    <property type="entry name" value="SULFOQUINOVOSYL TRANSFERASE SQD2"/>
    <property type="match status" value="1"/>
</dbReference>
<dbReference type="PANTHER" id="PTHR45947:SF3">
    <property type="entry name" value="SULFOQUINOVOSYL TRANSFERASE SQD2"/>
    <property type="match status" value="1"/>
</dbReference>
<dbReference type="InterPro" id="IPR050194">
    <property type="entry name" value="Glycosyltransferase_grp1"/>
</dbReference>
<evidence type="ECO:0000256" key="2">
    <source>
        <dbReference type="ARBA" id="ARBA00022679"/>
    </source>
</evidence>
<dbReference type="EMBL" id="JACHGT010000001">
    <property type="protein sequence ID" value="MBB6032390.1"/>
    <property type="molecule type" value="Genomic_DNA"/>
</dbReference>
<dbReference type="Gene3D" id="3.40.50.2000">
    <property type="entry name" value="Glycogen Phosphorylase B"/>
    <property type="match status" value="2"/>
</dbReference>
<keyword evidence="6" id="KW-1185">Reference proteome</keyword>
<reference evidence="5 6" key="1">
    <citation type="submission" date="2020-08" db="EMBL/GenBank/DDBJ databases">
        <title>Genomic Encyclopedia of Type Strains, Phase IV (KMG-IV): sequencing the most valuable type-strain genomes for metagenomic binning, comparative biology and taxonomic classification.</title>
        <authorList>
            <person name="Goeker M."/>
        </authorList>
    </citation>
    <scope>NUCLEOTIDE SEQUENCE [LARGE SCALE GENOMIC DNA]</scope>
    <source>
        <strain evidence="5 6">YIM 65646</strain>
    </source>
</reference>
<dbReference type="GO" id="GO:1901137">
    <property type="term" value="P:carbohydrate derivative biosynthetic process"/>
    <property type="evidence" value="ECO:0007669"/>
    <property type="project" value="UniProtKB-ARBA"/>
</dbReference>
<evidence type="ECO:0000259" key="3">
    <source>
        <dbReference type="Pfam" id="PF00534"/>
    </source>
</evidence>
<evidence type="ECO:0000259" key="4">
    <source>
        <dbReference type="Pfam" id="PF13439"/>
    </source>
</evidence>
<dbReference type="Pfam" id="PF13439">
    <property type="entry name" value="Glyco_transf_4"/>
    <property type="match status" value="1"/>
</dbReference>
<gene>
    <name evidence="5" type="ORF">HNR73_000232</name>
</gene>
<evidence type="ECO:0000313" key="5">
    <source>
        <dbReference type="EMBL" id="MBB6032390.1"/>
    </source>
</evidence>
<dbReference type="AlphaFoldDB" id="A0A841FK90"/>
<keyword evidence="2 5" id="KW-0808">Transferase</keyword>